<sequence length="204" mass="23029">MKNVPNRPRNPTGFVWSHPDTQTKRWQGVVKYPDPDKPGQWKTRSKTFERKADAQRWVDEALAEHRKNPQYRPPSEEAFGVYLSRWLTDVARARVRDTTWRAYAHAAHPLIDRLGAKPLKAVTPLDIQAVYTALLSEGRFQPATIRITHNVCRQALDDAVDWGLIPANSGAQGETAPRASARHSSAYPGPSPSIRLPRSKPKHC</sequence>
<dbReference type="KEGG" id="hfv:R50_0877"/>
<evidence type="ECO:0000313" key="7">
    <source>
        <dbReference type="Proteomes" id="UP000503399"/>
    </source>
</evidence>
<dbReference type="AlphaFoldDB" id="A0A6F8ZFH2"/>
<dbReference type="Proteomes" id="UP000503399">
    <property type="component" value="Chromosome"/>
</dbReference>
<comment type="similarity">
    <text evidence="1">Belongs to the 'phage' integrase family.</text>
</comment>
<name>A0A6F8ZFH2_9FIRM</name>
<accession>A0A6F8ZFH2</accession>
<feature type="region of interest" description="Disordered" evidence="4">
    <location>
        <begin position="25"/>
        <end position="46"/>
    </location>
</feature>
<feature type="region of interest" description="Disordered" evidence="4">
    <location>
        <begin position="1"/>
        <end position="20"/>
    </location>
</feature>
<keyword evidence="2 3" id="KW-0238">DNA-binding</keyword>
<dbReference type="Pfam" id="PF14659">
    <property type="entry name" value="Phage_int_SAM_3"/>
    <property type="match status" value="1"/>
</dbReference>
<feature type="region of interest" description="Disordered" evidence="4">
    <location>
        <begin position="171"/>
        <end position="204"/>
    </location>
</feature>
<dbReference type="GO" id="GO:0003677">
    <property type="term" value="F:DNA binding"/>
    <property type="evidence" value="ECO:0007669"/>
    <property type="project" value="UniProtKB-UniRule"/>
</dbReference>
<keyword evidence="7" id="KW-1185">Reference proteome</keyword>
<evidence type="ECO:0000313" key="6">
    <source>
        <dbReference type="EMBL" id="CAB1128383.1"/>
    </source>
</evidence>
<evidence type="ECO:0000256" key="4">
    <source>
        <dbReference type="SAM" id="MobiDB-lite"/>
    </source>
</evidence>
<feature type="domain" description="Core-binding (CB)" evidence="5">
    <location>
        <begin position="77"/>
        <end position="160"/>
    </location>
</feature>
<dbReference type="InterPro" id="IPR011010">
    <property type="entry name" value="DNA_brk_join_enz"/>
</dbReference>
<protein>
    <recommendedName>
        <fullName evidence="5">Core-binding (CB) domain-containing protein</fullName>
    </recommendedName>
</protein>
<dbReference type="SUPFAM" id="SSF56349">
    <property type="entry name" value="DNA breaking-rejoining enzymes"/>
    <property type="match status" value="1"/>
</dbReference>
<gene>
    <name evidence="6" type="ORF">R50_0877</name>
</gene>
<evidence type="ECO:0000256" key="3">
    <source>
        <dbReference type="PROSITE-ProRule" id="PRU01248"/>
    </source>
</evidence>
<reference evidence="6 7" key="1">
    <citation type="submission" date="2020-02" db="EMBL/GenBank/DDBJ databases">
        <authorList>
            <person name="Hogendoorn C."/>
        </authorList>
    </citation>
    <scope>NUCLEOTIDE SEQUENCE [LARGE SCALE GENOMIC DNA]</scope>
    <source>
        <strain evidence="6">R501</strain>
    </source>
</reference>
<dbReference type="InterPro" id="IPR044068">
    <property type="entry name" value="CB"/>
</dbReference>
<dbReference type="GO" id="GO:0015074">
    <property type="term" value="P:DNA integration"/>
    <property type="evidence" value="ECO:0007669"/>
    <property type="project" value="InterPro"/>
</dbReference>
<organism evidence="6 7">
    <name type="scientific">Candidatus Hydrogenisulfobacillus filiaventi</name>
    <dbReference type="NCBI Taxonomy" id="2707344"/>
    <lineage>
        <taxon>Bacteria</taxon>
        <taxon>Bacillati</taxon>
        <taxon>Bacillota</taxon>
        <taxon>Clostridia</taxon>
        <taxon>Eubacteriales</taxon>
        <taxon>Clostridiales Family XVII. Incertae Sedis</taxon>
        <taxon>Candidatus Hydrogenisulfobacillus</taxon>
    </lineage>
</organism>
<dbReference type="PROSITE" id="PS51900">
    <property type="entry name" value="CB"/>
    <property type="match status" value="1"/>
</dbReference>
<dbReference type="InterPro" id="IPR010998">
    <property type="entry name" value="Integrase_recombinase_N"/>
</dbReference>
<dbReference type="EMBL" id="LR778114">
    <property type="protein sequence ID" value="CAB1128383.1"/>
    <property type="molecule type" value="Genomic_DNA"/>
</dbReference>
<proteinExistence type="inferred from homology"/>
<dbReference type="InterPro" id="IPR004107">
    <property type="entry name" value="Integrase_SAM-like_N"/>
</dbReference>
<dbReference type="Gene3D" id="1.10.150.130">
    <property type="match status" value="1"/>
</dbReference>
<evidence type="ECO:0000256" key="2">
    <source>
        <dbReference type="ARBA" id="ARBA00023125"/>
    </source>
</evidence>
<evidence type="ECO:0000256" key="1">
    <source>
        <dbReference type="ARBA" id="ARBA00008857"/>
    </source>
</evidence>
<evidence type="ECO:0000259" key="5">
    <source>
        <dbReference type="PROSITE" id="PS51900"/>
    </source>
</evidence>